<protein>
    <submittedName>
        <fullName evidence="2">Isomerase</fullName>
    </submittedName>
</protein>
<evidence type="ECO:0000313" key="2">
    <source>
        <dbReference type="EMBL" id="RFO96606.1"/>
    </source>
</evidence>
<dbReference type="AlphaFoldDB" id="A0A3E1RB71"/>
<evidence type="ECO:0000313" key="3">
    <source>
        <dbReference type="Proteomes" id="UP000260665"/>
    </source>
</evidence>
<keyword evidence="2" id="KW-0413">Isomerase</keyword>
<sequence length="147" mass="16636">MSSADCTAAATRLAQYFETLSPQSVQDVALYYAADARFKDPFNDVRGIAAIRQIFAHMFAALEHPHFVVTGQVVQGHQCFLTWEFRFGFKSFQRGAQQVILGASQLVFSESGLVTLHRDYWDAAEELYEKLPLVGGLMRWLKRRANS</sequence>
<accession>A0A3E1RB71</accession>
<dbReference type="GO" id="GO:0016853">
    <property type="term" value="F:isomerase activity"/>
    <property type="evidence" value="ECO:0007669"/>
    <property type="project" value="UniProtKB-KW"/>
</dbReference>
<evidence type="ECO:0000259" key="1">
    <source>
        <dbReference type="Pfam" id="PF12680"/>
    </source>
</evidence>
<dbReference type="EMBL" id="QFZK01000007">
    <property type="protein sequence ID" value="RFO96606.1"/>
    <property type="molecule type" value="Genomic_DNA"/>
</dbReference>
<feature type="domain" description="SnoaL-like" evidence="1">
    <location>
        <begin position="14"/>
        <end position="116"/>
    </location>
</feature>
<dbReference type="Proteomes" id="UP000260665">
    <property type="component" value="Unassembled WGS sequence"/>
</dbReference>
<comment type="caution">
    <text evidence="2">The sequence shown here is derived from an EMBL/GenBank/DDBJ whole genome shotgun (WGS) entry which is preliminary data.</text>
</comment>
<dbReference type="InterPro" id="IPR032710">
    <property type="entry name" value="NTF2-like_dom_sf"/>
</dbReference>
<dbReference type="Gene3D" id="3.10.450.50">
    <property type="match status" value="1"/>
</dbReference>
<dbReference type="SUPFAM" id="SSF54427">
    <property type="entry name" value="NTF2-like"/>
    <property type="match status" value="1"/>
</dbReference>
<keyword evidence="3" id="KW-1185">Reference proteome</keyword>
<name>A0A3E1RB71_9BURK</name>
<proteinExistence type="predicted"/>
<reference evidence="2 3" key="1">
    <citation type="submission" date="2018-05" db="EMBL/GenBank/DDBJ databases">
        <title>Rhodoferax soyangensis sp.nov., isolated from an oligotrophic freshwater lake.</title>
        <authorList>
            <person name="Park M."/>
        </authorList>
    </citation>
    <scope>NUCLEOTIDE SEQUENCE [LARGE SCALE GENOMIC DNA]</scope>
    <source>
        <strain evidence="2 3">IMCC26218</strain>
    </source>
</reference>
<dbReference type="OrthoDB" id="1115105at2"/>
<organism evidence="2 3">
    <name type="scientific">Rhodoferax lacus</name>
    <dbReference type="NCBI Taxonomy" id="2184758"/>
    <lineage>
        <taxon>Bacteria</taxon>
        <taxon>Pseudomonadati</taxon>
        <taxon>Pseudomonadota</taxon>
        <taxon>Betaproteobacteria</taxon>
        <taxon>Burkholderiales</taxon>
        <taxon>Comamonadaceae</taxon>
        <taxon>Rhodoferax</taxon>
    </lineage>
</organism>
<dbReference type="Pfam" id="PF12680">
    <property type="entry name" value="SnoaL_2"/>
    <property type="match status" value="1"/>
</dbReference>
<dbReference type="InterPro" id="IPR037401">
    <property type="entry name" value="SnoaL-like"/>
</dbReference>
<gene>
    <name evidence="2" type="ORF">DIC66_13030</name>
</gene>
<dbReference type="RefSeq" id="WP_117177857.1">
    <property type="nucleotide sequence ID" value="NZ_QFZK01000007.1"/>
</dbReference>